<feature type="transmembrane region" description="Helical" evidence="10">
    <location>
        <begin position="276"/>
        <end position="302"/>
    </location>
</feature>
<feature type="transmembrane region" description="Helical" evidence="10">
    <location>
        <begin position="808"/>
        <end position="829"/>
    </location>
</feature>
<dbReference type="InterPro" id="IPR004014">
    <property type="entry name" value="ATPase_P-typ_cation-transptr_N"/>
</dbReference>
<dbReference type="SUPFAM" id="SSF81665">
    <property type="entry name" value="Calcium ATPase, transmembrane domain M"/>
    <property type="match status" value="1"/>
</dbReference>
<keyword evidence="6" id="KW-0460">Magnesium</keyword>
<feature type="transmembrane region" description="Helical" evidence="10">
    <location>
        <begin position="741"/>
        <end position="764"/>
    </location>
</feature>
<dbReference type="AlphaFoldDB" id="A0A1G1ZKY3"/>
<accession>A0A1G1ZKY3</accession>
<gene>
    <name evidence="12" type="ORF">A3A16_00530</name>
</gene>
<name>A0A1G1ZKY3_9BACT</name>
<evidence type="ECO:0000313" key="12">
    <source>
        <dbReference type="EMBL" id="OGY65165.1"/>
    </source>
</evidence>
<dbReference type="GO" id="GO:0005524">
    <property type="term" value="F:ATP binding"/>
    <property type="evidence" value="ECO:0007669"/>
    <property type="project" value="UniProtKB-KW"/>
</dbReference>
<dbReference type="STRING" id="1798407.A3A16_00530"/>
<dbReference type="GO" id="GO:0016887">
    <property type="term" value="F:ATP hydrolysis activity"/>
    <property type="evidence" value="ECO:0007669"/>
    <property type="project" value="InterPro"/>
</dbReference>
<dbReference type="InterPro" id="IPR044492">
    <property type="entry name" value="P_typ_ATPase_HD_dom"/>
</dbReference>
<evidence type="ECO:0000313" key="13">
    <source>
        <dbReference type="Proteomes" id="UP000177942"/>
    </source>
</evidence>
<dbReference type="SUPFAM" id="SSF56784">
    <property type="entry name" value="HAD-like"/>
    <property type="match status" value="1"/>
</dbReference>
<dbReference type="Gene3D" id="3.40.50.1000">
    <property type="entry name" value="HAD superfamily/HAD-like"/>
    <property type="match status" value="1"/>
</dbReference>
<keyword evidence="8 10" id="KW-1133">Transmembrane helix</keyword>
<feature type="transmembrane region" description="Helical" evidence="10">
    <location>
        <begin position="667"/>
        <end position="690"/>
    </location>
</feature>
<dbReference type="InterPro" id="IPR023299">
    <property type="entry name" value="ATPase_P-typ_cyto_dom_N"/>
</dbReference>
<reference evidence="12 13" key="1">
    <citation type="journal article" date="2016" name="Nat. Commun.">
        <title>Thousands of microbial genomes shed light on interconnected biogeochemical processes in an aquifer system.</title>
        <authorList>
            <person name="Anantharaman K."/>
            <person name="Brown C.T."/>
            <person name="Hug L.A."/>
            <person name="Sharon I."/>
            <person name="Castelle C.J."/>
            <person name="Probst A.J."/>
            <person name="Thomas B.C."/>
            <person name="Singh A."/>
            <person name="Wilkins M.J."/>
            <person name="Karaoz U."/>
            <person name="Brodie E.L."/>
            <person name="Williams K.H."/>
            <person name="Hubbard S.S."/>
            <person name="Banfield J.F."/>
        </authorList>
    </citation>
    <scope>NUCLEOTIDE SEQUENCE [LARGE SCALE GENOMIC DNA]</scope>
</reference>
<keyword evidence="2" id="KW-0597">Phosphoprotein</keyword>
<organism evidence="12 13">
    <name type="scientific">Candidatus Harrisonbacteria bacterium RIFCSPLOWO2_01_FULL_44_18</name>
    <dbReference type="NCBI Taxonomy" id="1798407"/>
    <lineage>
        <taxon>Bacteria</taxon>
        <taxon>Candidatus Harrisoniibacteriota</taxon>
    </lineage>
</organism>
<evidence type="ECO:0000259" key="11">
    <source>
        <dbReference type="SMART" id="SM00831"/>
    </source>
</evidence>
<dbReference type="Gene3D" id="1.20.1110.10">
    <property type="entry name" value="Calcium-transporting ATPase, transmembrane domain"/>
    <property type="match status" value="1"/>
</dbReference>
<dbReference type="Pfam" id="PF00122">
    <property type="entry name" value="E1-E2_ATPase"/>
    <property type="match status" value="1"/>
</dbReference>
<dbReference type="SFLD" id="SFLDF00027">
    <property type="entry name" value="p-type_atpase"/>
    <property type="match status" value="1"/>
</dbReference>
<feature type="domain" description="Cation-transporting P-type ATPase N-terminal" evidence="11">
    <location>
        <begin position="10"/>
        <end position="83"/>
    </location>
</feature>
<dbReference type="InterPro" id="IPR059000">
    <property type="entry name" value="ATPase_P-type_domA"/>
</dbReference>
<keyword evidence="4" id="KW-0547">Nucleotide-binding</keyword>
<dbReference type="Pfam" id="PF00689">
    <property type="entry name" value="Cation_ATPase_C"/>
    <property type="match status" value="1"/>
</dbReference>
<keyword evidence="5" id="KW-0067">ATP-binding</keyword>
<dbReference type="NCBIfam" id="TIGR01494">
    <property type="entry name" value="ATPase_P-type"/>
    <property type="match status" value="2"/>
</dbReference>
<evidence type="ECO:0000256" key="5">
    <source>
        <dbReference type="ARBA" id="ARBA00022840"/>
    </source>
</evidence>
<evidence type="ECO:0000256" key="2">
    <source>
        <dbReference type="ARBA" id="ARBA00022553"/>
    </source>
</evidence>
<dbReference type="InterPro" id="IPR018303">
    <property type="entry name" value="ATPase_P-typ_P_site"/>
</dbReference>
<dbReference type="Gene3D" id="2.70.150.10">
    <property type="entry name" value="Calcium-transporting ATPase, cytoplasmic transduction domain A"/>
    <property type="match status" value="1"/>
</dbReference>
<dbReference type="PROSITE" id="PS00154">
    <property type="entry name" value="ATPASE_E1_E2"/>
    <property type="match status" value="1"/>
</dbReference>
<evidence type="ECO:0000256" key="7">
    <source>
        <dbReference type="ARBA" id="ARBA00022967"/>
    </source>
</evidence>
<dbReference type="InterPro" id="IPR023298">
    <property type="entry name" value="ATPase_P-typ_TM_dom_sf"/>
</dbReference>
<dbReference type="SFLD" id="SFLDS00003">
    <property type="entry name" value="Haloacid_Dehalogenase"/>
    <property type="match status" value="1"/>
</dbReference>
<dbReference type="SMART" id="SM00831">
    <property type="entry name" value="Cation_ATPase_N"/>
    <property type="match status" value="1"/>
</dbReference>
<dbReference type="Pfam" id="PF00690">
    <property type="entry name" value="Cation_ATPase_N"/>
    <property type="match status" value="1"/>
</dbReference>
<dbReference type="InterPro" id="IPR008250">
    <property type="entry name" value="ATPase_P-typ_transduc_dom_A_sf"/>
</dbReference>
<evidence type="ECO:0000256" key="6">
    <source>
        <dbReference type="ARBA" id="ARBA00022842"/>
    </source>
</evidence>
<proteinExistence type="predicted"/>
<dbReference type="InterPro" id="IPR006068">
    <property type="entry name" value="ATPase_P-typ_cation-transptr_C"/>
</dbReference>
<dbReference type="SUPFAM" id="SSF81653">
    <property type="entry name" value="Calcium ATPase, transduction domain A"/>
    <property type="match status" value="1"/>
</dbReference>
<dbReference type="Pfam" id="PF13246">
    <property type="entry name" value="Cation_ATPase"/>
    <property type="match status" value="1"/>
</dbReference>
<evidence type="ECO:0000256" key="9">
    <source>
        <dbReference type="ARBA" id="ARBA00023136"/>
    </source>
</evidence>
<evidence type="ECO:0000256" key="8">
    <source>
        <dbReference type="ARBA" id="ARBA00022989"/>
    </source>
</evidence>
<dbReference type="PANTHER" id="PTHR42861">
    <property type="entry name" value="CALCIUM-TRANSPORTING ATPASE"/>
    <property type="match status" value="1"/>
</dbReference>
<evidence type="ECO:0000256" key="10">
    <source>
        <dbReference type="SAM" id="Phobius"/>
    </source>
</evidence>
<dbReference type="Gene3D" id="3.40.1110.10">
    <property type="entry name" value="Calcium-transporting ATPase, cytoplasmic domain N"/>
    <property type="match status" value="1"/>
</dbReference>
<dbReference type="InterPro" id="IPR023214">
    <property type="entry name" value="HAD_sf"/>
</dbReference>
<dbReference type="GO" id="GO:0016020">
    <property type="term" value="C:membrane"/>
    <property type="evidence" value="ECO:0007669"/>
    <property type="project" value="InterPro"/>
</dbReference>
<dbReference type="InterPro" id="IPR036412">
    <property type="entry name" value="HAD-like_sf"/>
</dbReference>
<keyword evidence="9 10" id="KW-0472">Membrane</keyword>
<keyword evidence="7" id="KW-1278">Translocase</keyword>
<dbReference type="PRINTS" id="PR00119">
    <property type="entry name" value="CATATPASE"/>
</dbReference>
<feature type="transmembrane region" description="Helical" evidence="10">
    <location>
        <begin position="841"/>
        <end position="863"/>
    </location>
</feature>
<comment type="subcellular location">
    <subcellularLocation>
        <location evidence="1">Endomembrane system</location>
        <topology evidence="1">Multi-pass membrane protein</topology>
    </subcellularLocation>
</comment>
<dbReference type="FunFam" id="2.70.150.10:FF:000160">
    <property type="entry name" value="Sarcoplasmic/endoplasmic reticulum calcium ATPase 1"/>
    <property type="match status" value="1"/>
</dbReference>
<feature type="transmembrane region" description="Helical" evidence="10">
    <location>
        <begin position="58"/>
        <end position="81"/>
    </location>
</feature>
<evidence type="ECO:0000256" key="4">
    <source>
        <dbReference type="ARBA" id="ARBA00022741"/>
    </source>
</evidence>
<keyword evidence="3 10" id="KW-0812">Transmembrane</keyword>
<dbReference type="SUPFAM" id="SSF81660">
    <property type="entry name" value="Metal cation-transporting ATPase, ATP-binding domain N"/>
    <property type="match status" value="1"/>
</dbReference>
<protein>
    <recommendedName>
        <fullName evidence="11">Cation-transporting P-type ATPase N-terminal domain-containing protein</fullName>
    </recommendedName>
</protein>
<feature type="transmembrane region" description="Helical" evidence="10">
    <location>
        <begin position="696"/>
        <end position="716"/>
    </location>
</feature>
<dbReference type="SFLD" id="SFLDG00002">
    <property type="entry name" value="C1.7:_P-type_atpase_like"/>
    <property type="match status" value="1"/>
</dbReference>
<evidence type="ECO:0000256" key="3">
    <source>
        <dbReference type="ARBA" id="ARBA00022692"/>
    </source>
</evidence>
<dbReference type="EMBL" id="MHJJ01000014">
    <property type="protein sequence ID" value="OGY65165.1"/>
    <property type="molecule type" value="Genomic_DNA"/>
</dbReference>
<dbReference type="PRINTS" id="PR00120">
    <property type="entry name" value="HATPASE"/>
</dbReference>
<comment type="caution">
    <text evidence="12">The sequence shown here is derived from an EMBL/GenBank/DDBJ whole genome shotgun (WGS) entry which is preliminary data.</text>
</comment>
<feature type="transmembrane region" description="Helical" evidence="10">
    <location>
        <begin position="247"/>
        <end position="270"/>
    </location>
</feature>
<sequence length="872" mass="95559">MITKETLRKSFWALPVHEALDALETTASGLMRDEAEERLRVFGKNVLAKRIRITKLKILVRQFGSPLIFLLLIAGGVTLFLKDFKDAGFILAAALINAILGFYQESKAETALAHLRTYIRERNRVFRDNHEIEVDSSELAPGDVIHLSQGDRIPADCRLIYVNDFAVDQAILTGESLPVSKDIKPASFQAVLADQNSMVFSGTVAVQGFANAVVSATGKYTELGKIAALVARPEKERTPLREAINKFSIKASIILIGLTALIFSLGVLTGSSLLDMFLISVAIVVSAIPEGLPIAMTVILAVGVQRLAWKKGIVRKLLAAETMGSTSVILTDKTGTLTEAKMELSEIKVYKEDRAEERKETILKLAILNSDVVIENPGDSPFDWEIIGRPLEVAIVRSAAKFDILAPDVRKKMKAVDYLPFSSVNKFSANVIQQGSKYLLSVFGAPEILLKFSNLPDNSRRQIHRDVDKVAYGGARVLAVATKELSGIEGVSLRQKEIFKDLDFLGTMSFRDPIRKEVRDAVNRVAQAGVRTLIVTGDHRGTAEFVAKEVGISIDGDSVIDGAELDALNDEDLKNRLPNLRIVSRVSPEGKLRIVKALQGIGEIVAMTGDGVNDAPSLKEADIGVSMGSGTDVAKDVSDLVLLDDNFETIVEAVAEGRRIIQNIRKVIVYLLSNALDGLILIGGSLLIGLSLPLNALQILWVNFFTDSFPAIALAFEKKIDHWVDRPAPIHKGLLDSEMRFLIQVIGALTSVLLLVLYVGLLYLGIEEKLVHTFIFAAFGTYSLFLVFAVRSLRRSIFTYNPFSNPALLGSVILGLGLMAIAIYVPFLQKLFGTMPLPLNWLWGIVGLGILNVFAIEFGKWVFRKKQLTTNN</sequence>
<dbReference type="Proteomes" id="UP000177942">
    <property type="component" value="Unassembled WGS sequence"/>
</dbReference>
<dbReference type="GO" id="GO:0012505">
    <property type="term" value="C:endomembrane system"/>
    <property type="evidence" value="ECO:0007669"/>
    <property type="project" value="UniProtKB-SubCell"/>
</dbReference>
<feature type="transmembrane region" description="Helical" evidence="10">
    <location>
        <begin position="770"/>
        <end position="788"/>
    </location>
</feature>
<feature type="transmembrane region" description="Helical" evidence="10">
    <location>
        <begin position="87"/>
        <end position="103"/>
    </location>
</feature>
<dbReference type="InterPro" id="IPR001757">
    <property type="entry name" value="P_typ_ATPase"/>
</dbReference>
<evidence type="ECO:0000256" key="1">
    <source>
        <dbReference type="ARBA" id="ARBA00004127"/>
    </source>
</evidence>